<comment type="caution">
    <text evidence="2">The sequence shown here is derived from an EMBL/GenBank/DDBJ whole genome shotgun (WGS) entry which is preliminary data.</text>
</comment>
<name>A0A6I4VYF0_9BACL</name>
<dbReference type="RefSeq" id="WP_160803134.1">
    <property type="nucleotide sequence ID" value="NZ_WUUL01000019.1"/>
</dbReference>
<evidence type="ECO:0000313" key="3">
    <source>
        <dbReference type="Proteomes" id="UP000430692"/>
    </source>
</evidence>
<dbReference type="PANTHER" id="PTHR34297">
    <property type="entry name" value="HYPOTHETICAL CYTOSOLIC PROTEIN-RELATED"/>
    <property type="match status" value="1"/>
</dbReference>
<accession>A0A6I4VYF0</accession>
<protein>
    <submittedName>
        <fullName evidence="2">Asp23/Gls24 family envelope stress response protein</fullName>
    </submittedName>
</protein>
<dbReference type="Pfam" id="PF03780">
    <property type="entry name" value="Asp23"/>
    <property type="match status" value="1"/>
</dbReference>
<proteinExistence type="inferred from homology"/>
<keyword evidence="3" id="KW-1185">Reference proteome</keyword>
<dbReference type="Proteomes" id="UP000430692">
    <property type="component" value="Unassembled WGS sequence"/>
</dbReference>
<dbReference type="InterPro" id="IPR005531">
    <property type="entry name" value="Asp23"/>
</dbReference>
<dbReference type="EMBL" id="WUUL01000019">
    <property type="protein sequence ID" value="MXQ55781.1"/>
    <property type="molecule type" value="Genomic_DNA"/>
</dbReference>
<evidence type="ECO:0000256" key="1">
    <source>
        <dbReference type="ARBA" id="ARBA00005721"/>
    </source>
</evidence>
<gene>
    <name evidence="2" type="ORF">GSM42_19035</name>
</gene>
<organism evidence="2 3">
    <name type="scientific">Shimazuella alba</name>
    <dbReference type="NCBI Taxonomy" id="2690964"/>
    <lineage>
        <taxon>Bacteria</taxon>
        <taxon>Bacillati</taxon>
        <taxon>Bacillota</taxon>
        <taxon>Bacilli</taxon>
        <taxon>Bacillales</taxon>
        <taxon>Thermoactinomycetaceae</taxon>
        <taxon>Shimazuella</taxon>
    </lineage>
</organism>
<dbReference type="PANTHER" id="PTHR34297:SF2">
    <property type="entry name" value="ASP23_GLS24 FAMILY ENVELOPE STRESS RESPONSE PROTEIN"/>
    <property type="match status" value="1"/>
</dbReference>
<dbReference type="AlphaFoldDB" id="A0A6I4VYF0"/>
<comment type="similarity">
    <text evidence="1">Belongs to the asp23 family.</text>
</comment>
<sequence>MERLGPLGKVEIAPEVLEIIAGMAASKVEGVSGMKGGVVGDINQLLGRKNLRQGIQVALNEQTAIQVSIIVEYGYHIPNVGQEVQEQVKSAIEAMTGIVVDQVIVQVEGIRVPQVEKAKEKQEKPNRLK</sequence>
<reference evidence="2 3" key="1">
    <citation type="submission" date="2019-12" db="EMBL/GenBank/DDBJ databases">
        <title>Whole-genome analyses of novel actinobacteria.</title>
        <authorList>
            <person name="Sahin N."/>
            <person name="Saygin H."/>
        </authorList>
    </citation>
    <scope>NUCLEOTIDE SEQUENCE [LARGE SCALE GENOMIC DNA]</scope>
    <source>
        <strain evidence="2 3">KC615</strain>
    </source>
</reference>
<evidence type="ECO:0000313" key="2">
    <source>
        <dbReference type="EMBL" id="MXQ55781.1"/>
    </source>
</evidence>